<dbReference type="InterPro" id="IPR023753">
    <property type="entry name" value="FAD/NAD-binding_dom"/>
</dbReference>
<dbReference type="Proteomes" id="UP000195913">
    <property type="component" value="Unassembled WGS sequence"/>
</dbReference>
<dbReference type="EMBL" id="FUHW01000016">
    <property type="protein sequence ID" value="SJM54669.1"/>
    <property type="molecule type" value="Genomic_DNA"/>
</dbReference>
<dbReference type="PRINTS" id="PR00368">
    <property type="entry name" value="FADPNR"/>
</dbReference>
<evidence type="ECO:0000313" key="3">
    <source>
        <dbReference type="EMBL" id="SJM54669.1"/>
    </source>
</evidence>
<dbReference type="InterPro" id="IPR050982">
    <property type="entry name" value="Auxin_biosynth/cation_transpt"/>
</dbReference>
<gene>
    <name evidence="3" type="ORF">FM101_03740</name>
</gene>
<proteinExistence type="predicted"/>
<name>A0A1R4FFL2_9MICC</name>
<reference evidence="3 4" key="1">
    <citation type="submission" date="2017-02" db="EMBL/GenBank/DDBJ databases">
        <authorList>
            <person name="Peterson S.W."/>
        </authorList>
    </citation>
    <scope>NUCLEOTIDE SEQUENCE [LARGE SCALE GENOMIC DNA]</scope>
    <source>
        <strain evidence="3 4">B Ar 00.02</strain>
    </source>
</reference>
<dbReference type="GO" id="GO:0004497">
    <property type="term" value="F:monooxygenase activity"/>
    <property type="evidence" value="ECO:0007669"/>
    <property type="project" value="TreeGrafter"/>
</dbReference>
<dbReference type="GO" id="GO:0050660">
    <property type="term" value="F:flavin adenine dinucleotide binding"/>
    <property type="evidence" value="ECO:0007669"/>
    <property type="project" value="TreeGrafter"/>
</dbReference>
<dbReference type="InterPro" id="IPR036188">
    <property type="entry name" value="FAD/NAD-bd_sf"/>
</dbReference>
<feature type="domain" description="FAD/NAD(P)-binding" evidence="2">
    <location>
        <begin position="9"/>
        <end position="335"/>
    </location>
</feature>
<keyword evidence="1" id="KW-0560">Oxidoreductase</keyword>
<organism evidence="3 4">
    <name type="scientific">Arthrobacter rhombi</name>
    <dbReference type="NCBI Taxonomy" id="71253"/>
    <lineage>
        <taxon>Bacteria</taxon>
        <taxon>Bacillati</taxon>
        <taxon>Actinomycetota</taxon>
        <taxon>Actinomycetes</taxon>
        <taxon>Micrococcales</taxon>
        <taxon>Micrococcaceae</taxon>
        <taxon>Arthrobacter</taxon>
    </lineage>
</organism>
<dbReference type="PANTHER" id="PTHR43539:SF78">
    <property type="entry name" value="FLAVIN-CONTAINING MONOOXYGENASE"/>
    <property type="match status" value="1"/>
</dbReference>
<dbReference type="Gene3D" id="3.50.50.60">
    <property type="entry name" value="FAD/NAD(P)-binding domain"/>
    <property type="match status" value="1"/>
</dbReference>
<evidence type="ECO:0000256" key="1">
    <source>
        <dbReference type="ARBA" id="ARBA00023002"/>
    </source>
</evidence>
<dbReference type="RefSeq" id="WP_086995635.1">
    <property type="nucleotide sequence ID" value="NZ_FUHW01000016.1"/>
</dbReference>
<evidence type="ECO:0000259" key="2">
    <source>
        <dbReference type="Pfam" id="PF07992"/>
    </source>
</evidence>
<sequence>MDRENTLPVIIIGAGPIGLAAAAQLRERDQEVLVLEAGATPGAAISNWGHIKLFSTWRYNIDPAARRLLETPAPGYAADWQTPRAAHLPTGAELVSEYLVPLAEHPELAPRIRYNHRVTHVSRVHDDGKGLDRTRTAGREATAFLIRVATPGGETEILGRAVLDASGTWGTPNPVGRSGLEALGEAEARRCGFITSPLPDPLGEDQDRLAGKTVMVLGAGHSAANTLISLGRLRQRHPETRILWGLRGTADPVRLYGGGAADQLPARGQLGASLRRLVESGDVTIEENFSITRLVSGERLSVLTADERELIVDALVPATGFRPDLRPLAELRLDLDPAVEAPRALGSLIDPEFHSCGTVPAHGESVLAHPESGFYLVGAKSYGRAPTFLLATGYEQVRSVAAALSGDRCAADAVELELASTGVCSG</sequence>
<dbReference type="AlphaFoldDB" id="A0A1R4FFL2"/>
<evidence type="ECO:0000313" key="4">
    <source>
        <dbReference type="Proteomes" id="UP000195913"/>
    </source>
</evidence>
<keyword evidence="4" id="KW-1185">Reference proteome</keyword>
<dbReference type="Pfam" id="PF07992">
    <property type="entry name" value="Pyr_redox_2"/>
    <property type="match status" value="1"/>
</dbReference>
<dbReference type="SUPFAM" id="SSF51905">
    <property type="entry name" value="FAD/NAD(P)-binding domain"/>
    <property type="match status" value="1"/>
</dbReference>
<protein>
    <submittedName>
        <fullName evidence="3">Putative Secreted protein</fullName>
    </submittedName>
</protein>
<dbReference type="PANTHER" id="PTHR43539">
    <property type="entry name" value="FLAVIN-BINDING MONOOXYGENASE-LIKE PROTEIN (AFU_ORTHOLOGUE AFUA_4G09220)"/>
    <property type="match status" value="1"/>
</dbReference>
<accession>A0A1R4FFL2</accession>